<evidence type="ECO:0000256" key="6">
    <source>
        <dbReference type="SAM" id="SignalP"/>
    </source>
</evidence>
<feature type="region of interest" description="Disordered" evidence="5">
    <location>
        <begin position="230"/>
        <end position="251"/>
    </location>
</feature>
<comment type="caution">
    <text evidence="8">The sequence shown here is derived from an EMBL/GenBank/DDBJ whole genome shotgun (WGS) entry which is preliminary data.</text>
</comment>
<dbReference type="CDD" id="cd00118">
    <property type="entry name" value="LysM"/>
    <property type="match status" value="3"/>
</dbReference>
<dbReference type="InterPro" id="IPR036779">
    <property type="entry name" value="LysM_dom_sf"/>
</dbReference>
<accession>A0AAW0QGZ3</accession>
<evidence type="ECO:0000259" key="7">
    <source>
        <dbReference type="PROSITE" id="PS51782"/>
    </source>
</evidence>
<dbReference type="PANTHER" id="PTHR34997">
    <property type="entry name" value="AM15"/>
    <property type="match status" value="1"/>
</dbReference>
<dbReference type="InterPro" id="IPR018392">
    <property type="entry name" value="LysM"/>
</dbReference>
<evidence type="ECO:0000256" key="3">
    <source>
        <dbReference type="ARBA" id="ARBA00023026"/>
    </source>
</evidence>
<evidence type="ECO:0000256" key="5">
    <source>
        <dbReference type="SAM" id="MobiDB-lite"/>
    </source>
</evidence>
<comment type="similarity">
    <text evidence="4">Belongs to the secreted LysM effector family.</text>
</comment>
<dbReference type="Proteomes" id="UP001392437">
    <property type="component" value="Unassembled WGS sequence"/>
</dbReference>
<keyword evidence="9" id="KW-1185">Reference proteome</keyword>
<sequence length="389" mass="40437">MAIRALSILAAALISSSHVGFTVLAAPSKDVTIMDAKPNYPSDPNTTPFCSWWWDNDDSVPCADVPEAFDITMDDFVRWNPSLSAGCGAYKKFFSYCIEASGEPPVTTTARTTTATSTKGSTTTTSLAVPTSTTTMVTSTTRPTSTIPTTTTTNPGNGIATPTPIQPGMVDNCDAFYLVQSKDTCEVIASKHGISVAQFITWNTAIGGAACNGLWLDAYVCVSVIGHTPTPPTTTTTKPPSNGIATPTPTQPGMVSNCDAFHHVVSGDGCATIASKYGITVAQLAAWNDVGGAGCPGLWLDVYVCVSVVGHTPSPTTTKPGNGVATPTPTQSGMTPNCKTFHFVAANENCATIAARYRITTSQFVSWNPAAGSGCTGLWANTYACVAVL</sequence>
<keyword evidence="3" id="KW-0843">Virulence</keyword>
<organism evidence="8 9">
    <name type="scientific">Apiospora kogelbergensis</name>
    <dbReference type="NCBI Taxonomy" id="1337665"/>
    <lineage>
        <taxon>Eukaryota</taxon>
        <taxon>Fungi</taxon>
        <taxon>Dikarya</taxon>
        <taxon>Ascomycota</taxon>
        <taxon>Pezizomycotina</taxon>
        <taxon>Sordariomycetes</taxon>
        <taxon>Xylariomycetidae</taxon>
        <taxon>Amphisphaeriales</taxon>
        <taxon>Apiosporaceae</taxon>
        <taxon>Apiospora</taxon>
    </lineage>
</organism>
<feature type="region of interest" description="Disordered" evidence="5">
    <location>
        <begin position="107"/>
        <end position="158"/>
    </location>
</feature>
<dbReference type="AlphaFoldDB" id="A0AAW0QGZ3"/>
<proteinExistence type="inferred from homology"/>
<keyword evidence="2 6" id="KW-0732">Signal</keyword>
<evidence type="ECO:0000256" key="2">
    <source>
        <dbReference type="ARBA" id="ARBA00022729"/>
    </source>
</evidence>
<dbReference type="Gene3D" id="3.10.350.10">
    <property type="entry name" value="LysM domain"/>
    <property type="match status" value="3"/>
</dbReference>
<evidence type="ECO:0000256" key="1">
    <source>
        <dbReference type="ARBA" id="ARBA00022669"/>
    </source>
</evidence>
<dbReference type="Pfam" id="PF01476">
    <property type="entry name" value="LysM"/>
    <property type="match status" value="3"/>
</dbReference>
<gene>
    <name evidence="8" type="ORF">PG999_012289</name>
</gene>
<feature type="chain" id="PRO_5043474759" evidence="6">
    <location>
        <begin position="17"/>
        <end position="389"/>
    </location>
</feature>
<feature type="domain" description="LysM" evidence="7">
    <location>
        <begin position="175"/>
        <end position="222"/>
    </location>
</feature>
<dbReference type="PROSITE" id="PS51782">
    <property type="entry name" value="LYSM"/>
    <property type="match status" value="3"/>
</dbReference>
<dbReference type="EMBL" id="JAQQWP010000009">
    <property type="protein sequence ID" value="KAK8101915.1"/>
    <property type="molecule type" value="Genomic_DNA"/>
</dbReference>
<dbReference type="GO" id="GO:0008061">
    <property type="term" value="F:chitin binding"/>
    <property type="evidence" value="ECO:0007669"/>
    <property type="project" value="UniProtKB-KW"/>
</dbReference>
<feature type="domain" description="LysM" evidence="7">
    <location>
        <begin position="260"/>
        <end position="306"/>
    </location>
</feature>
<evidence type="ECO:0000313" key="8">
    <source>
        <dbReference type="EMBL" id="KAK8101915.1"/>
    </source>
</evidence>
<dbReference type="SMART" id="SM00257">
    <property type="entry name" value="LysM"/>
    <property type="match status" value="3"/>
</dbReference>
<dbReference type="InterPro" id="IPR052210">
    <property type="entry name" value="LysM1-like"/>
</dbReference>
<dbReference type="PANTHER" id="PTHR34997:SF2">
    <property type="entry name" value="LYSM DOMAIN-CONTAINING PROTEIN-RELATED"/>
    <property type="match status" value="1"/>
</dbReference>
<reference evidence="8 9" key="1">
    <citation type="submission" date="2023-01" db="EMBL/GenBank/DDBJ databases">
        <title>Analysis of 21 Apiospora genomes using comparative genomics revels a genus with tremendous synthesis potential of carbohydrate active enzymes and secondary metabolites.</title>
        <authorList>
            <person name="Sorensen T."/>
        </authorList>
    </citation>
    <scope>NUCLEOTIDE SEQUENCE [LARGE SCALE GENOMIC DNA]</scope>
    <source>
        <strain evidence="8 9">CBS 117206</strain>
    </source>
</reference>
<dbReference type="SUPFAM" id="SSF54106">
    <property type="entry name" value="LysM domain"/>
    <property type="match status" value="3"/>
</dbReference>
<evidence type="ECO:0000313" key="9">
    <source>
        <dbReference type="Proteomes" id="UP001392437"/>
    </source>
</evidence>
<feature type="signal peptide" evidence="6">
    <location>
        <begin position="1"/>
        <end position="16"/>
    </location>
</feature>
<evidence type="ECO:0000256" key="4">
    <source>
        <dbReference type="ARBA" id="ARBA00044955"/>
    </source>
</evidence>
<name>A0AAW0QGZ3_9PEZI</name>
<feature type="domain" description="LysM" evidence="7">
    <location>
        <begin position="340"/>
        <end position="386"/>
    </location>
</feature>
<protein>
    <submittedName>
        <fullName evidence="8">LysM domain-containing protein</fullName>
    </submittedName>
</protein>
<keyword evidence="1" id="KW-0147">Chitin-binding</keyword>